<organism evidence="1 2">
    <name type="scientific">Bradyrhizobium erythrophlei</name>
    <dbReference type="NCBI Taxonomy" id="1437360"/>
    <lineage>
        <taxon>Bacteria</taxon>
        <taxon>Pseudomonadati</taxon>
        <taxon>Pseudomonadota</taxon>
        <taxon>Alphaproteobacteria</taxon>
        <taxon>Hyphomicrobiales</taxon>
        <taxon>Nitrobacteraceae</taxon>
        <taxon>Bradyrhizobium</taxon>
    </lineage>
</organism>
<dbReference type="AlphaFoldDB" id="A0A1M7UXV8"/>
<reference evidence="2" key="1">
    <citation type="submission" date="2016-11" db="EMBL/GenBank/DDBJ databases">
        <authorList>
            <person name="Varghese N."/>
            <person name="Submissions S."/>
        </authorList>
    </citation>
    <scope>NUCLEOTIDE SEQUENCE [LARGE SCALE GENOMIC DNA]</scope>
    <source>
        <strain evidence="2">GAS401</strain>
    </source>
</reference>
<name>A0A1M7UXV8_9BRAD</name>
<gene>
    <name evidence="1" type="ORF">SAMN05444170_7371</name>
</gene>
<accession>A0A1M7UXV8</accession>
<dbReference type="EMBL" id="LT670849">
    <property type="protein sequence ID" value="SHN87799.1"/>
    <property type="molecule type" value="Genomic_DNA"/>
</dbReference>
<protein>
    <submittedName>
        <fullName evidence="1">Uncharacterized protein</fullName>
    </submittedName>
</protein>
<evidence type="ECO:0000313" key="2">
    <source>
        <dbReference type="Proteomes" id="UP000184096"/>
    </source>
</evidence>
<dbReference type="RefSeq" id="WP_072825575.1">
    <property type="nucleotide sequence ID" value="NZ_LT670849.1"/>
</dbReference>
<proteinExistence type="predicted"/>
<dbReference type="Proteomes" id="UP000184096">
    <property type="component" value="Chromosome I"/>
</dbReference>
<evidence type="ECO:0000313" key="1">
    <source>
        <dbReference type="EMBL" id="SHN87799.1"/>
    </source>
</evidence>
<keyword evidence="2" id="KW-1185">Reference proteome</keyword>
<sequence length="83" mass="9259">MAANAPRLVSPQNGGSFSVAVNTAKAAELEVPAYQRAHRYAHRRHYRVASYDMYCGGPYVGPGWHGGSYWGGPWMDLRCYGFY</sequence>